<dbReference type="OrthoDB" id="9805098at2"/>
<dbReference type="EMBL" id="CP042433">
    <property type="protein sequence ID" value="QEC54776.1"/>
    <property type="molecule type" value="Genomic_DNA"/>
</dbReference>
<reference evidence="2 3" key="1">
    <citation type="journal article" date="2015" name="Int. J. Syst. Evol. Microbiol.">
        <title>Flavisolibacter ginsenosidimutans sp. nov., with ginsenoside-converting activity isolated from soil used for cultivating ginseng.</title>
        <authorList>
            <person name="Zhao Y."/>
            <person name="Liu Q."/>
            <person name="Kang M.S."/>
            <person name="Jin F."/>
            <person name="Yu H."/>
            <person name="Im W.T."/>
        </authorList>
    </citation>
    <scope>NUCLEOTIDE SEQUENCE [LARGE SCALE GENOMIC DNA]</scope>
    <source>
        <strain evidence="2 3">Gsoil 636</strain>
    </source>
</reference>
<dbReference type="InterPro" id="IPR007712">
    <property type="entry name" value="RelE/ParE_toxin"/>
</dbReference>
<keyword evidence="1" id="KW-1277">Toxin-antitoxin system</keyword>
<dbReference type="RefSeq" id="WP_146782131.1">
    <property type="nucleotide sequence ID" value="NZ_BAABIO010000006.1"/>
</dbReference>
<dbReference type="AlphaFoldDB" id="A0A5B8UEP7"/>
<dbReference type="InterPro" id="IPR035093">
    <property type="entry name" value="RelE/ParE_toxin_dom_sf"/>
</dbReference>
<dbReference type="KEGG" id="fgg:FSB75_02290"/>
<sequence>MSYTVLIEKKVESFIKKQSKTTAQRITTAISSLAENPRPAGCKKLQGYDNEYRIRIGDIRILYTIEDEIITVTVYKAGYRGSVYK</sequence>
<keyword evidence="3" id="KW-1185">Reference proteome</keyword>
<protein>
    <submittedName>
        <fullName evidence="2">Type II toxin-antitoxin system RelE/ParE family toxin</fullName>
    </submittedName>
</protein>
<proteinExistence type="predicted"/>
<evidence type="ECO:0000313" key="2">
    <source>
        <dbReference type="EMBL" id="QEC54776.1"/>
    </source>
</evidence>
<evidence type="ECO:0000256" key="1">
    <source>
        <dbReference type="ARBA" id="ARBA00022649"/>
    </source>
</evidence>
<accession>A0A5B8UEP7</accession>
<dbReference type="InterPro" id="IPR052747">
    <property type="entry name" value="TA_system_RelE_toxin"/>
</dbReference>
<name>A0A5B8UEP7_9BACT</name>
<organism evidence="2 3">
    <name type="scientific">Flavisolibacter ginsenosidimutans</name>
    <dbReference type="NCBI Taxonomy" id="661481"/>
    <lineage>
        <taxon>Bacteria</taxon>
        <taxon>Pseudomonadati</taxon>
        <taxon>Bacteroidota</taxon>
        <taxon>Chitinophagia</taxon>
        <taxon>Chitinophagales</taxon>
        <taxon>Chitinophagaceae</taxon>
        <taxon>Flavisolibacter</taxon>
    </lineage>
</organism>
<dbReference type="Proteomes" id="UP000321204">
    <property type="component" value="Chromosome"/>
</dbReference>
<gene>
    <name evidence="2" type="ORF">FSB75_02290</name>
</gene>
<dbReference type="PANTHER" id="PTHR38813:SF1">
    <property type="entry name" value="TOXIN RELE1-RELATED"/>
    <property type="match status" value="1"/>
</dbReference>
<dbReference type="Pfam" id="PF05016">
    <property type="entry name" value="ParE_toxin"/>
    <property type="match status" value="1"/>
</dbReference>
<dbReference type="PANTHER" id="PTHR38813">
    <property type="match status" value="1"/>
</dbReference>
<evidence type="ECO:0000313" key="3">
    <source>
        <dbReference type="Proteomes" id="UP000321204"/>
    </source>
</evidence>
<dbReference type="SUPFAM" id="SSF143011">
    <property type="entry name" value="RelE-like"/>
    <property type="match status" value="1"/>
</dbReference>
<dbReference type="Gene3D" id="3.30.2310.20">
    <property type="entry name" value="RelE-like"/>
    <property type="match status" value="1"/>
</dbReference>